<keyword evidence="3" id="KW-1185">Reference proteome</keyword>
<dbReference type="Proteomes" id="UP001165065">
    <property type="component" value="Unassembled WGS sequence"/>
</dbReference>
<feature type="compositionally biased region" description="Low complexity" evidence="1">
    <location>
        <begin position="525"/>
        <end position="537"/>
    </location>
</feature>
<organism evidence="2 3">
    <name type="scientific">Triparma columacea</name>
    <dbReference type="NCBI Taxonomy" id="722753"/>
    <lineage>
        <taxon>Eukaryota</taxon>
        <taxon>Sar</taxon>
        <taxon>Stramenopiles</taxon>
        <taxon>Ochrophyta</taxon>
        <taxon>Bolidophyceae</taxon>
        <taxon>Parmales</taxon>
        <taxon>Triparmaceae</taxon>
        <taxon>Triparma</taxon>
    </lineage>
</organism>
<sequence length="649" mass="70769">MNPRLLQIKPMKVTKIVNVTSFKVAATRETITANQDVPTFSGETKTYNDDEGVQLSFKARSDNPNHIKFVDDAEDDTMEDVDERTVTPDADAEPDTTIYQPTTLHPNIVSKVRKDRDKARIHSLGGLSFTSPLPQSLLRFLRDVSKLKGIKRLDVKGGLTFVEFGTPEEQQACIEILHGKYIKASVDENTQIFHFDFATPSEQSTGENVRRLIVEAAKNSFIEVGPRFAKSDDGGPKERDADLLHLGRPRTLTVEEVEAIITEVEEGTVREVTAATSSVTEDQPMEEEERQEATAAASSVMEDQPMEEEERQEATVATNTSSVMEDQPMEEEARQEATAAASSVMEEKAMEEEERREATAATSSVMEDQPMEEEERQEATAAASSVMEDQPMEEEERQEATAAASSVMEEKAMEEEERREATAATSSVMGDQPMEEEERQEATAAASSVMEDQPMEEEARQEATAATSSVTEDQPMEEEERQEATAAASSVMEDQPMEEEERQEATAAASSVTEDQSMEEEEGQEATAAASSVTEEQAMVEEERQATATQAFSAISPRQPTQATTPIPPPLTPIVAEEDPLDVEITRVPPLPKADTATSRPTATSAAGATPPASPEVGIGTERGATPSNVSIVGGTITVMAGRRIIPTL</sequence>
<dbReference type="EMBL" id="BRYA01000204">
    <property type="protein sequence ID" value="GMI44022.1"/>
    <property type="molecule type" value="Genomic_DNA"/>
</dbReference>
<feature type="compositionally biased region" description="Basic and acidic residues" evidence="1">
    <location>
        <begin position="345"/>
        <end position="358"/>
    </location>
</feature>
<evidence type="ECO:0000313" key="2">
    <source>
        <dbReference type="EMBL" id="GMI44022.1"/>
    </source>
</evidence>
<protein>
    <recommendedName>
        <fullName evidence="4">RRM domain-containing protein</fullName>
    </recommendedName>
</protein>
<feature type="compositionally biased region" description="Polar residues" evidence="1">
    <location>
        <begin position="315"/>
        <end position="324"/>
    </location>
</feature>
<accession>A0A9W7GHI0</accession>
<proteinExistence type="predicted"/>
<evidence type="ECO:0008006" key="4">
    <source>
        <dbReference type="Google" id="ProtNLM"/>
    </source>
</evidence>
<dbReference type="AlphaFoldDB" id="A0A9W7GHI0"/>
<reference evidence="3" key="1">
    <citation type="journal article" date="2023" name="Commun. Biol.">
        <title>Genome analysis of Parmales, the sister group of diatoms, reveals the evolutionary specialization of diatoms from phago-mixotrophs to photoautotrophs.</title>
        <authorList>
            <person name="Ban H."/>
            <person name="Sato S."/>
            <person name="Yoshikawa S."/>
            <person name="Yamada K."/>
            <person name="Nakamura Y."/>
            <person name="Ichinomiya M."/>
            <person name="Sato N."/>
            <person name="Blanc-Mathieu R."/>
            <person name="Endo H."/>
            <person name="Kuwata A."/>
            <person name="Ogata H."/>
        </authorList>
    </citation>
    <scope>NUCLEOTIDE SEQUENCE [LARGE SCALE GENOMIC DNA]</scope>
</reference>
<gene>
    <name evidence="2" type="ORF">TrCOL_g2843</name>
</gene>
<feature type="region of interest" description="Disordered" evidence="1">
    <location>
        <begin position="268"/>
        <end position="630"/>
    </location>
</feature>
<evidence type="ECO:0000256" key="1">
    <source>
        <dbReference type="SAM" id="MobiDB-lite"/>
    </source>
</evidence>
<feature type="compositionally biased region" description="Low complexity" evidence="1">
    <location>
        <begin position="594"/>
        <end position="611"/>
    </location>
</feature>
<comment type="caution">
    <text evidence="2">The sequence shown here is derived from an EMBL/GenBank/DDBJ whole genome shotgun (WGS) entry which is preliminary data.</text>
</comment>
<feature type="compositionally biased region" description="Basic and acidic residues" evidence="1">
    <location>
        <begin position="408"/>
        <end position="421"/>
    </location>
</feature>
<evidence type="ECO:0000313" key="3">
    <source>
        <dbReference type="Proteomes" id="UP001165065"/>
    </source>
</evidence>
<name>A0A9W7GHI0_9STRA</name>
<feature type="compositionally biased region" description="Low complexity" evidence="1">
    <location>
        <begin position="293"/>
        <end position="303"/>
    </location>
</feature>
<dbReference type="OrthoDB" id="10634044at2759"/>